<proteinExistence type="predicted"/>
<keyword evidence="3" id="KW-1185">Reference proteome</keyword>
<dbReference type="EMBL" id="CM017614">
    <property type="protein sequence ID" value="TYI31295.1"/>
    <property type="molecule type" value="Genomic_DNA"/>
</dbReference>
<feature type="coiled-coil region" evidence="1">
    <location>
        <begin position="54"/>
        <end position="81"/>
    </location>
</feature>
<name>A0A5D2QV19_GOSTO</name>
<evidence type="ECO:0000256" key="1">
    <source>
        <dbReference type="SAM" id="Coils"/>
    </source>
</evidence>
<organism evidence="2 3">
    <name type="scientific">Gossypium tomentosum</name>
    <name type="common">Hawaiian cotton</name>
    <name type="synonym">Gossypium sandvicense</name>
    <dbReference type="NCBI Taxonomy" id="34277"/>
    <lineage>
        <taxon>Eukaryota</taxon>
        <taxon>Viridiplantae</taxon>
        <taxon>Streptophyta</taxon>
        <taxon>Embryophyta</taxon>
        <taxon>Tracheophyta</taxon>
        <taxon>Spermatophyta</taxon>
        <taxon>Magnoliopsida</taxon>
        <taxon>eudicotyledons</taxon>
        <taxon>Gunneridae</taxon>
        <taxon>Pentapetalae</taxon>
        <taxon>rosids</taxon>
        <taxon>malvids</taxon>
        <taxon>Malvales</taxon>
        <taxon>Malvaceae</taxon>
        <taxon>Malvoideae</taxon>
        <taxon>Gossypium</taxon>
    </lineage>
</organism>
<reference evidence="2 3" key="1">
    <citation type="submission" date="2019-07" db="EMBL/GenBank/DDBJ databases">
        <title>WGS assembly of Gossypium tomentosum.</title>
        <authorList>
            <person name="Chen Z.J."/>
            <person name="Sreedasyam A."/>
            <person name="Ando A."/>
            <person name="Song Q."/>
            <person name="De L."/>
            <person name="Hulse-Kemp A."/>
            <person name="Ding M."/>
            <person name="Ye W."/>
            <person name="Kirkbride R."/>
            <person name="Jenkins J."/>
            <person name="Plott C."/>
            <person name="Lovell J."/>
            <person name="Lin Y.-M."/>
            <person name="Vaughn R."/>
            <person name="Liu B."/>
            <person name="Li W."/>
            <person name="Simpson S."/>
            <person name="Scheffler B."/>
            <person name="Saski C."/>
            <person name="Grover C."/>
            <person name="Hu G."/>
            <person name="Conover J."/>
            <person name="Carlson J."/>
            <person name="Shu S."/>
            <person name="Boston L."/>
            <person name="Williams M."/>
            <person name="Peterson D."/>
            <person name="Mcgee K."/>
            <person name="Jones D."/>
            <person name="Wendel J."/>
            <person name="Stelly D."/>
            <person name="Grimwood J."/>
            <person name="Schmutz J."/>
        </authorList>
    </citation>
    <scope>NUCLEOTIDE SEQUENCE [LARGE SCALE GENOMIC DNA]</scope>
    <source>
        <strain evidence="2">7179.01</strain>
    </source>
</reference>
<sequence>MTDQEKPTEKPNPFLLNVEATLVGLTLEMQERDEKMVPPAHLNPKSSNHMVDLAKTREAKIKRLEEIILEAKLELARLTKKRRLKYCCFSLFRSSNSSQEFFIG</sequence>
<accession>A0A5D2QV19</accession>
<protein>
    <submittedName>
        <fullName evidence="2">Uncharacterized protein</fullName>
    </submittedName>
</protein>
<evidence type="ECO:0000313" key="3">
    <source>
        <dbReference type="Proteomes" id="UP000322667"/>
    </source>
</evidence>
<dbReference type="Proteomes" id="UP000322667">
    <property type="component" value="Chromosome A05"/>
</dbReference>
<evidence type="ECO:0000313" key="2">
    <source>
        <dbReference type="EMBL" id="TYI31295.1"/>
    </source>
</evidence>
<dbReference type="AlphaFoldDB" id="A0A5D2QV19"/>
<keyword evidence="1" id="KW-0175">Coiled coil</keyword>
<gene>
    <name evidence="2" type="ORF">ES332_A05G443100v1</name>
</gene>